<keyword evidence="4 7" id="KW-0133">Cell shape</keyword>
<dbReference type="Gene3D" id="2.40.440.10">
    <property type="entry name" value="L,D-transpeptidase catalytic domain-like"/>
    <property type="match status" value="1"/>
</dbReference>
<proteinExistence type="inferred from homology"/>
<keyword evidence="5 7" id="KW-0573">Peptidoglycan synthesis</keyword>
<evidence type="ECO:0000256" key="1">
    <source>
        <dbReference type="ARBA" id="ARBA00004752"/>
    </source>
</evidence>
<evidence type="ECO:0000256" key="7">
    <source>
        <dbReference type="PROSITE-ProRule" id="PRU01373"/>
    </source>
</evidence>
<dbReference type="SUPFAM" id="SSF141523">
    <property type="entry name" value="L,D-transpeptidase catalytic domain-like"/>
    <property type="match status" value="1"/>
</dbReference>
<evidence type="ECO:0000313" key="11">
    <source>
        <dbReference type="Proteomes" id="UP001215827"/>
    </source>
</evidence>
<dbReference type="InterPro" id="IPR005490">
    <property type="entry name" value="LD_TPept_cat_dom"/>
</dbReference>
<feature type="domain" description="L,D-TPase catalytic" evidence="9">
    <location>
        <begin position="222"/>
        <end position="387"/>
    </location>
</feature>
<evidence type="ECO:0000256" key="3">
    <source>
        <dbReference type="ARBA" id="ARBA00022679"/>
    </source>
</evidence>
<accession>A0ABY8FQ85</accession>
<keyword evidence="11" id="KW-1185">Reference proteome</keyword>
<feature type="signal peptide" evidence="8">
    <location>
        <begin position="1"/>
        <end position="27"/>
    </location>
</feature>
<sequence length="461" mass="50156">MKLLVGKFLAGATTLTIAGGIAFAAQAQESAPENLIPGEQSQSAAPKSFDAAFPDMVSEPMVQGDLVAKIVPLVQPWSVRNAQSLAAVIDGIGAEGLDPKDYDLAALRTAIASGPSQELDELASRSFGWLVEDLRDGRTPMDARKQWFVVDRDRDVLRTGDLLTQALESGDIAGTLAQLTPAHPDYAQLKAALAKTQDPAKRKLIRANMDRWRWLERDLGSQYLITNVPEYQLRLTVNDKIISTYRTIVGKPGRTATPQLAETVEGVIFNPTWTVPQSIVKGEGLGAKVLNNPGWAKAAGYKATKGENGWITVVQQPGPANSLGRMKLDMPNPHAIFLHDTPSRGLFNQDDRALSHGCIRTERALELAITMAILGKGATKEEAVEVATSGEYTRVPIVKEMPVYITYFTVATDINGKLATFKDIYGRDEPVLASLDQPRVSNRANETDEEVIVIEDDLRTS</sequence>
<evidence type="ECO:0000259" key="9">
    <source>
        <dbReference type="PROSITE" id="PS52029"/>
    </source>
</evidence>
<dbReference type="Pfam" id="PF03734">
    <property type="entry name" value="YkuD"/>
    <property type="match status" value="1"/>
</dbReference>
<comment type="similarity">
    <text evidence="2">Belongs to the YkuD family.</text>
</comment>
<protein>
    <submittedName>
        <fullName evidence="10">L,D-transpeptidase family protein</fullName>
    </submittedName>
</protein>
<comment type="pathway">
    <text evidence="1 7">Cell wall biogenesis; peptidoglycan biosynthesis.</text>
</comment>
<feature type="active site" description="Nucleophile" evidence="7">
    <location>
        <position position="358"/>
    </location>
</feature>
<dbReference type="Pfam" id="PF20142">
    <property type="entry name" value="Scaffold"/>
    <property type="match status" value="1"/>
</dbReference>
<reference evidence="10 11" key="1">
    <citation type="submission" date="2023-03" db="EMBL/GenBank/DDBJ databases">
        <title>Altererythrobacter sp. CAU 1644 isolated from sand.</title>
        <authorList>
            <person name="Kim W."/>
        </authorList>
    </citation>
    <scope>NUCLEOTIDE SEQUENCE [LARGE SCALE GENOMIC DNA]</scope>
    <source>
        <strain evidence="10 11">CAU 1644</strain>
    </source>
</reference>
<evidence type="ECO:0000256" key="8">
    <source>
        <dbReference type="SAM" id="SignalP"/>
    </source>
</evidence>
<dbReference type="CDD" id="cd16913">
    <property type="entry name" value="YkuD_like"/>
    <property type="match status" value="1"/>
</dbReference>
<dbReference type="RefSeq" id="WP_278014834.1">
    <property type="nucleotide sequence ID" value="NZ_CP121106.1"/>
</dbReference>
<organism evidence="10 11">
    <name type="scientific">Altererythrobacter arenosus</name>
    <dbReference type="NCBI Taxonomy" id="3032592"/>
    <lineage>
        <taxon>Bacteria</taxon>
        <taxon>Pseudomonadati</taxon>
        <taxon>Pseudomonadota</taxon>
        <taxon>Alphaproteobacteria</taxon>
        <taxon>Sphingomonadales</taxon>
        <taxon>Erythrobacteraceae</taxon>
        <taxon>Altererythrobacter</taxon>
    </lineage>
</organism>
<dbReference type="InterPro" id="IPR038063">
    <property type="entry name" value="Transpep_catalytic_dom"/>
</dbReference>
<dbReference type="EMBL" id="CP121106">
    <property type="protein sequence ID" value="WFL76068.1"/>
    <property type="molecule type" value="Genomic_DNA"/>
</dbReference>
<dbReference type="InterPro" id="IPR052905">
    <property type="entry name" value="LD-transpeptidase_YkuD-like"/>
</dbReference>
<dbReference type="PANTHER" id="PTHR41533:SF2">
    <property type="entry name" value="BLR7131 PROTEIN"/>
    <property type="match status" value="1"/>
</dbReference>
<keyword evidence="3" id="KW-0808">Transferase</keyword>
<feature type="chain" id="PRO_5047116436" evidence="8">
    <location>
        <begin position="28"/>
        <end position="461"/>
    </location>
</feature>
<dbReference type="PROSITE" id="PS52029">
    <property type="entry name" value="LD_TPASE"/>
    <property type="match status" value="1"/>
</dbReference>
<evidence type="ECO:0000256" key="2">
    <source>
        <dbReference type="ARBA" id="ARBA00005992"/>
    </source>
</evidence>
<name>A0ABY8FQ85_9SPHN</name>
<dbReference type="Proteomes" id="UP001215827">
    <property type="component" value="Chromosome"/>
</dbReference>
<evidence type="ECO:0000256" key="6">
    <source>
        <dbReference type="ARBA" id="ARBA00023316"/>
    </source>
</evidence>
<gene>
    <name evidence="10" type="ORF">P7228_08610</name>
</gene>
<evidence type="ECO:0000256" key="5">
    <source>
        <dbReference type="ARBA" id="ARBA00022984"/>
    </source>
</evidence>
<keyword evidence="6 7" id="KW-0961">Cell wall biogenesis/degradation</keyword>
<feature type="active site" description="Proton donor/acceptor" evidence="7">
    <location>
        <position position="339"/>
    </location>
</feature>
<evidence type="ECO:0000313" key="10">
    <source>
        <dbReference type="EMBL" id="WFL76068.1"/>
    </source>
</evidence>
<keyword evidence="8" id="KW-0732">Signal</keyword>
<evidence type="ECO:0000256" key="4">
    <source>
        <dbReference type="ARBA" id="ARBA00022960"/>
    </source>
</evidence>
<dbReference type="PANTHER" id="PTHR41533">
    <property type="entry name" value="L,D-TRANSPEPTIDASE HI_1667-RELATED"/>
    <property type="match status" value="1"/>
</dbReference>
<dbReference type="InterPro" id="IPR045380">
    <property type="entry name" value="LD_TPept_scaffold_dom"/>
</dbReference>